<dbReference type="PROSITE" id="PS51470">
    <property type="entry name" value="FG_GAP"/>
    <property type="match status" value="3"/>
</dbReference>
<gene>
    <name evidence="16" type="ORF">IHE44_0000606</name>
    <name evidence="15" type="ORF">IHE44_011135</name>
</gene>
<dbReference type="InterPro" id="IPR008947">
    <property type="entry name" value="PLipase_C/P1_nuclease_dom_sf"/>
</dbReference>
<keyword evidence="9" id="KW-0325">Glycoprotein</keyword>
<keyword evidence="7" id="KW-0677">Repeat</keyword>
<comment type="subcellular location">
    <subcellularLocation>
        <location evidence="1">Secreted</location>
    </subcellularLocation>
</comment>
<evidence type="ECO:0000256" key="4">
    <source>
        <dbReference type="ARBA" id="ARBA00015988"/>
    </source>
</evidence>
<comment type="caution">
    <text evidence="15">The sequence shown here is derived from an EMBL/GenBank/DDBJ whole genome shotgun (WGS) entry which is preliminary data.</text>
</comment>
<evidence type="ECO:0000313" key="17">
    <source>
        <dbReference type="Proteomes" id="UP000618051"/>
    </source>
</evidence>
<dbReference type="SMART" id="SM00191">
    <property type="entry name" value="Int_alpha"/>
    <property type="match status" value="6"/>
</dbReference>
<evidence type="ECO:0000256" key="5">
    <source>
        <dbReference type="ARBA" id="ARBA00022525"/>
    </source>
</evidence>
<evidence type="ECO:0000256" key="10">
    <source>
        <dbReference type="ARBA" id="ARBA00029753"/>
    </source>
</evidence>
<dbReference type="Pfam" id="PF00882">
    <property type="entry name" value="Zn_dep_PLPC"/>
    <property type="match status" value="1"/>
</dbReference>
<dbReference type="InterPro" id="IPR001028">
    <property type="entry name" value="Gprt_PLipase_D"/>
</dbReference>
<dbReference type="FunFam" id="2.130.10.130:FF:000020">
    <property type="entry name" value="Glycosylphosphatidylinositol specific phospholipase D1"/>
    <property type="match status" value="1"/>
</dbReference>
<comment type="catalytic activity">
    <reaction evidence="11">
        <text>a 6-(alpha-D-glucosaminyl)-1-(1,2-diacyl-sn-glycero-3-phospho)-1D-myo-inositol + H2O = 6-(alpha-D-glucosaminyl)-1D-myo-inositol + a 1,2-diacyl-sn-glycero-3-phosphate + H(+)</text>
        <dbReference type="Rhea" id="RHEA:10832"/>
        <dbReference type="ChEBI" id="CHEBI:15377"/>
        <dbReference type="ChEBI" id="CHEBI:15378"/>
        <dbReference type="ChEBI" id="CHEBI:57997"/>
        <dbReference type="ChEBI" id="CHEBI:58608"/>
        <dbReference type="ChEBI" id="CHEBI:58700"/>
        <dbReference type="EC" id="3.1.4.50"/>
    </reaction>
</comment>
<dbReference type="PANTHER" id="PTHR23221:SF7">
    <property type="entry name" value="PHOSPHATIDYLINOSITOL-GLYCAN-SPECIFIC PHOSPHOLIPASE D"/>
    <property type="match status" value="1"/>
</dbReference>
<reference evidence="16" key="3">
    <citation type="submission" date="2022-01" db="EMBL/GenBank/DDBJ databases">
        <authorList>
            <person name="Rubenstein D.R."/>
        </authorList>
    </citation>
    <scope>NUCLEOTIDE SEQUENCE</scope>
    <source>
        <strain evidence="16">SS15</strain>
        <tissue evidence="16">Liver</tissue>
    </source>
</reference>
<keyword evidence="17" id="KW-1185">Reference proteome</keyword>
<comment type="similarity">
    <text evidence="2">Belongs to the GPLD1 family.</text>
</comment>
<keyword evidence="8" id="KW-0378">Hydrolase</keyword>
<dbReference type="Gene3D" id="2.130.10.130">
    <property type="entry name" value="Integrin alpha, N-terminal"/>
    <property type="match status" value="2"/>
</dbReference>
<evidence type="ECO:0000256" key="11">
    <source>
        <dbReference type="ARBA" id="ARBA00093237"/>
    </source>
</evidence>
<dbReference type="OrthoDB" id="5317514at2759"/>
<feature type="repeat" description="FG-GAP" evidence="12">
    <location>
        <begin position="694"/>
        <end position="760"/>
    </location>
</feature>
<evidence type="ECO:0000256" key="2">
    <source>
        <dbReference type="ARBA" id="ARBA00008652"/>
    </source>
</evidence>
<evidence type="ECO:0000256" key="6">
    <source>
        <dbReference type="ARBA" id="ARBA00022729"/>
    </source>
</evidence>
<dbReference type="GO" id="GO:0031012">
    <property type="term" value="C:extracellular matrix"/>
    <property type="evidence" value="ECO:0007669"/>
    <property type="project" value="TreeGrafter"/>
</dbReference>
<evidence type="ECO:0000256" key="7">
    <source>
        <dbReference type="ARBA" id="ARBA00022737"/>
    </source>
</evidence>
<evidence type="ECO:0000256" key="3">
    <source>
        <dbReference type="ARBA" id="ARBA00012284"/>
    </source>
</evidence>
<dbReference type="EMBL" id="JADDUC010000006">
    <property type="protein sequence ID" value="KAG0133317.1"/>
    <property type="molecule type" value="Genomic_DNA"/>
</dbReference>
<sequence>MEPAGIMVGPKIWFVLLVILYRFCQRCISCGISTHVEIAHRALEFFIKHEGSVNYRQLLLNHQDAFQAGSIYPDAFYPPICKRGMFHDVSEDTHWSPFLKTSIDYIRKNYPQPWEEATEKLVAFLFGIASHMVADVSWHSLGIDQGFLKAMGEIDFHGSYSEAHSVGDFGGDVVSQFELDFSYLASSWYVPVKDLAAIYKEFYGKEIITETTIAECTYLLFFELHGERLLVGKLFPTFASKSPFLVEKFHEYFLGGVDDMAFWTNNIFELTSHMLENGTSDCYMPENPLFINCTKEHKDRHINKQSKHEHHKNTTSLLTETLEKNISYTERGVQFNIQPWATKSLRLINHAFKTNVWRTLGATHQKSSKHISKPAASYFLTSPYARLGWALISADLNQDGYEDLVAGAPGYSTLGHVQIGRVYVVYGNQSGLPPEDMDLDGKADQVLQGHQPSGRFGSALAVLDFNEDGVPDLAIGAPSVGSQFLTYKGAVYVYFGTEGRGLAPQPNVTITSDVDGNGNADLVVGSPYAPGGGKQRGFVVAFYSHFNRSDQGLLSVQDANWMVEGEENYAWFGFSLASCQLENMTLLLIGSPTWKTCSSCNPLLLDVRQSVGKVYGYNPPSTERWFEITGDKEMGRMGLSLASGVLSVAGNRRKVLVVGAPTADSLSRILFMSSVLHQAGLALVYDLSNSTKPSLLSTFSGDRRFSRFGGDIYLSDLDSDGLDEMIVASPLRTNGVTSILSGGAAGRVYIYNGRQTSSGNVTGHCTSWTSPCPEDWAQYVLISPEELSRFGSSITTVKSERKKELVVAAERSSAKARLGRVKRSSQKPPCKKAYKKASQTAASTHISSGLKYLSSFENISIHLPSHTEIPGVYQPSSEIFLLLYLLRLKAAKKSTKKLKSITSPIIFLTFHAIIRKNKYKESVRSPSCNNKSLFISAVPTGWSLSPLFQLLVGIFSKLEEPRQETKQPGWTVHAECEAGAPAGHTYVACAILKLYLPSLYSFLPSLATYTTKKLSFHFFSMDMTQKNGCNTVQFAMQQFAYKRDDSKFIPNATPMSPKRETEKVPMVSCKFSLIITLRWLKKGETSINSKFQLKFVTSYHHPAGISMSIHNGQKFIVTLQMNTFCKKMELLNAADYKLQSFWRLKFLMNLLLALLTAKRTSLQWFSMKISKLRGLLCLSELSSPFCCKRFLMALICLTGLLHILSGFPSSSNITYQCMNPGSKKSSSHMTNVPANVLSWLVLPSVPCAQTASLHPAAQLFIQPPTTSPPLVSERRDACGFLLTRVDQCCCCCMLSFTRNAVGLFLHLHLLECCSSGAQDCSKASSLQVLLISRIVSLKTLTSVSSSDKLKEEQAKGQMLFKKHDSIPDNSEFLSLFPHITSTFDDLGFDKTNLQMSFQIKNQSTKQTNKQRGKSTIILHQLPSLTEMPAGTYHGKNRRHAG</sequence>
<evidence type="ECO:0000313" key="16">
    <source>
        <dbReference type="EMBL" id="KAI1243037.1"/>
    </source>
</evidence>
<reference evidence="16 17" key="2">
    <citation type="journal article" date="2021" name="J. Hered.">
        <title>Feather Gene Expression Elucidates the Developmental Basis of Plumage Iridescence in African Starlings.</title>
        <authorList>
            <person name="Rubenstein D.R."/>
            <person name="Corvelo A."/>
            <person name="MacManes M.D."/>
            <person name="Maia R."/>
            <person name="Narzisi G."/>
            <person name="Rousaki A."/>
            <person name="Vandenabeele P."/>
            <person name="Shawkey M.D."/>
            <person name="Solomon J."/>
        </authorList>
    </citation>
    <scope>NUCLEOTIDE SEQUENCE [LARGE SCALE GENOMIC DNA]</scope>
    <source>
        <strain evidence="16">SS15</strain>
    </source>
</reference>
<dbReference type="SUPFAM" id="SSF69318">
    <property type="entry name" value="Integrin alpha N-terminal domain"/>
    <property type="match status" value="1"/>
</dbReference>
<dbReference type="InterPro" id="IPR029002">
    <property type="entry name" value="PLPC/GPLD1"/>
</dbReference>
<keyword evidence="6 13" id="KW-0732">Signal</keyword>
<keyword evidence="5" id="KW-0964">Secreted</keyword>
<feature type="chain" id="PRO_5032741013" description="Phosphatidylinositol-glycan-specific phospholipase D" evidence="13">
    <location>
        <begin position="30"/>
        <end position="1441"/>
    </location>
</feature>
<dbReference type="EC" id="3.1.4.50" evidence="3"/>
<evidence type="ECO:0000256" key="9">
    <source>
        <dbReference type="ARBA" id="ARBA00023180"/>
    </source>
</evidence>
<dbReference type="Pfam" id="PF01839">
    <property type="entry name" value="FG-GAP"/>
    <property type="match status" value="2"/>
</dbReference>
<proteinExistence type="inferred from homology"/>
<accession>A0A835U1Y1</accession>
<evidence type="ECO:0000256" key="12">
    <source>
        <dbReference type="PROSITE-ProRule" id="PRU00803"/>
    </source>
</evidence>
<feature type="repeat" description="FG-GAP" evidence="12">
    <location>
        <begin position="373"/>
        <end position="434"/>
    </location>
</feature>
<dbReference type="PRINTS" id="PR00718">
    <property type="entry name" value="PHPHLIPASED"/>
</dbReference>
<dbReference type="PANTHER" id="PTHR23221">
    <property type="entry name" value="GLYCOSYLPHOSPHATIDYLINOSITOL PHOSPHOLIPASE D"/>
    <property type="match status" value="1"/>
</dbReference>
<dbReference type="EMBL" id="JADDUC020000001">
    <property type="protein sequence ID" value="KAI1243037.1"/>
    <property type="molecule type" value="Genomic_DNA"/>
</dbReference>
<dbReference type="Proteomes" id="UP000618051">
    <property type="component" value="Unassembled WGS sequence"/>
</dbReference>
<evidence type="ECO:0000313" key="15">
    <source>
        <dbReference type="EMBL" id="KAG0133317.1"/>
    </source>
</evidence>
<dbReference type="FunFam" id="2.130.10.130:FF:000013">
    <property type="entry name" value="Glycosylphosphatidylinositol specific phospholipase D1"/>
    <property type="match status" value="1"/>
</dbReference>
<evidence type="ECO:0000256" key="1">
    <source>
        <dbReference type="ARBA" id="ARBA00004613"/>
    </source>
</evidence>
<feature type="signal peptide" evidence="13">
    <location>
        <begin position="1"/>
        <end position="29"/>
    </location>
</feature>
<dbReference type="SUPFAM" id="SSF48537">
    <property type="entry name" value="Phospholipase C/P1 nuclease"/>
    <property type="match status" value="1"/>
</dbReference>
<evidence type="ECO:0000256" key="13">
    <source>
        <dbReference type="SAM" id="SignalP"/>
    </source>
</evidence>
<dbReference type="GO" id="GO:0004621">
    <property type="term" value="F:glycosylphosphatidylinositol phospholipase D activity"/>
    <property type="evidence" value="ECO:0007669"/>
    <property type="project" value="UniProtKB-EC"/>
</dbReference>
<dbReference type="InterPro" id="IPR013519">
    <property type="entry name" value="Int_alpha_beta-p"/>
</dbReference>
<feature type="domain" description="Phospholipase C/D" evidence="14">
    <location>
        <begin position="34"/>
        <end position="212"/>
    </location>
</feature>
<evidence type="ECO:0000259" key="14">
    <source>
        <dbReference type="Pfam" id="PF00882"/>
    </source>
</evidence>
<organism evidence="15">
    <name type="scientific">Lamprotornis superbus</name>
    <dbReference type="NCBI Taxonomy" id="245042"/>
    <lineage>
        <taxon>Eukaryota</taxon>
        <taxon>Metazoa</taxon>
        <taxon>Chordata</taxon>
        <taxon>Craniata</taxon>
        <taxon>Vertebrata</taxon>
        <taxon>Euteleostomi</taxon>
        <taxon>Archelosauria</taxon>
        <taxon>Archosauria</taxon>
        <taxon>Dinosauria</taxon>
        <taxon>Saurischia</taxon>
        <taxon>Theropoda</taxon>
        <taxon>Coelurosauria</taxon>
        <taxon>Aves</taxon>
        <taxon>Neognathae</taxon>
        <taxon>Neoaves</taxon>
        <taxon>Telluraves</taxon>
        <taxon>Australaves</taxon>
        <taxon>Passeriformes</taxon>
        <taxon>Sturnidae</taxon>
        <taxon>Lamprotornis</taxon>
    </lineage>
</organism>
<name>A0A835U1Y1_9PASS</name>
<dbReference type="InterPro" id="IPR028994">
    <property type="entry name" value="Integrin_alpha_N"/>
</dbReference>
<protein>
    <recommendedName>
        <fullName evidence="4">Phosphatidylinositol-glycan-specific phospholipase D</fullName>
        <ecNumber evidence="3">3.1.4.50</ecNumber>
    </recommendedName>
    <alternativeName>
        <fullName evidence="10">Glycosyl-phosphatidylinositol-specific phospholipase D</fullName>
    </alternativeName>
</protein>
<dbReference type="InterPro" id="IPR013517">
    <property type="entry name" value="FG-GAP"/>
</dbReference>
<evidence type="ECO:0000256" key="8">
    <source>
        <dbReference type="ARBA" id="ARBA00022801"/>
    </source>
</evidence>
<feature type="repeat" description="FG-GAP" evidence="12">
    <location>
        <begin position="442"/>
        <end position="503"/>
    </location>
</feature>
<dbReference type="GO" id="GO:0005615">
    <property type="term" value="C:extracellular space"/>
    <property type="evidence" value="ECO:0007669"/>
    <property type="project" value="TreeGrafter"/>
</dbReference>
<reference evidence="15" key="1">
    <citation type="submission" date="2020-10" db="EMBL/GenBank/DDBJ databases">
        <title>Feather gene expression reveals the developmental basis of iridescence in African starlings.</title>
        <authorList>
            <person name="Rubenstein D.R."/>
        </authorList>
    </citation>
    <scope>NUCLEOTIDE SEQUENCE</scope>
    <source>
        <strain evidence="15">SS15</strain>
        <tissue evidence="15">Liver</tissue>
    </source>
</reference>